<dbReference type="NCBIfam" id="TIGR03588">
    <property type="entry name" value="PseC"/>
    <property type="match status" value="1"/>
</dbReference>
<keyword evidence="4" id="KW-1185">Reference proteome</keyword>
<proteinExistence type="inferred from homology"/>
<dbReference type="InterPro" id="IPR015422">
    <property type="entry name" value="PyrdxlP-dep_Trfase_small"/>
</dbReference>
<reference evidence="3 4" key="1">
    <citation type="submission" date="2018-01" db="EMBL/GenBank/DDBJ databases">
        <title>Complete genome sequence of Bacteriovorax stolpii DSM12778.</title>
        <authorList>
            <person name="Tang B."/>
            <person name="Chang J."/>
        </authorList>
    </citation>
    <scope>NUCLEOTIDE SEQUENCE [LARGE SCALE GENOMIC DNA]</scope>
    <source>
        <strain evidence="3 4">DSM 12778</strain>
    </source>
</reference>
<protein>
    <submittedName>
        <fullName evidence="3">UDP-4-amino-4, 6-dideoxy-N-acetyl-beta-L-altrosamine transaminase</fullName>
    </submittedName>
</protein>
<dbReference type="InterPro" id="IPR015424">
    <property type="entry name" value="PyrdxlP-dep_Trfase"/>
</dbReference>
<dbReference type="CDD" id="cd00616">
    <property type="entry name" value="AHBA_syn"/>
    <property type="match status" value="1"/>
</dbReference>
<dbReference type="PIRSF" id="PIRSF000390">
    <property type="entry name" value="PLP_StrS"/>
    <property type="match status" value="1"/>
</dbReference>
<keyword evidence="2" id="KW-0663">Pyridoxal phosphate</keyword>
<organism evidence="3 4">
    <name type="scientific">Bacteriovorax stolpii</name>
    <name type="common">Bdellovibrio stolpii</name>
    <dbReference type="NCBI Taxonomy" id="960"/>
    <lineage>
        <taxon>Bacteria</taxon>
        <taxon>Pseudomonadati</taxon>
        <taxon>Bdellovibrionota</taxon>
        <taxon>Bacteriovoracia</taxon>
        <taxon>Bacteriovoracales</taxon>
        <taxon>Bacteriovoracaceae</taxon>
        <taxon>Bacteriovorax</taxon>
    </lineage>
</organism>
<evidence type="ECO:0000256" key="2">
    <source>
        <dbReference type="RuleBase" id="RU004508"/>
    </source>
</evidence>
<dbReference type="Proteomes" id="UP000235584">
    <property type="component" value="Chromosome"/>
</dbReference>
<dbReference type="PANTHER" id="PTHR30244">
    <property type="entry name" value="TRANSAMINASE"/>
    <property type="match status" value="1"/>
</dbReference>
<dbReference type="InterPro" id="IPR020026">
    <property type="entry name" value="PseC"/>
</dbReference>
<dbReference type="PANTHER" id="PTHR30244:SF34">
    <property type="entry name" value="DTDP-4-AMINO-4,6-DIDEOXYGALACTOSE TRANSAMINASE"/>
    <property type="match status" value="1"/>
</dbReference>
<name>A0A2K9NMS5_BACTC</name>
<dbReference type="KEGG" id="bsto:C0V70_01605"/>
<accession>A0A2K9NMS5</accession>
<dbReference type="AlphaFoldDB" id="A0A2K9NMS5"/>
<dbReference type="Gene3D" id="3.90.1150.10">
    <property type="entry name" value="Aspartate Aminotransferase, domain 1"/>
    <property type="match status" value="1"/>
</dbReference>
<comment type="similarity">
    <text evidence="1 2">Belongs to the DegT/DnrJ/EryC1 family.</text>
</comment>
<evidence type="ECO:0000313" key="3">
    <source>
        <dbReference type="EMBL" id="AUN96819.1"/>
    </source>
</evidence>
<dbReference type="GO" id="GO:0008483">
    <property type="term" value="F:transaminase activity"/>
    <property type="evidence" value="ECO:0007669"/>
    <property type="project" value="TreeGrafter"/>
</dbReference>
<evidence type="ECO:0000256" key="1">
    <source>
        <dbReference type="ARBA" id="ARBA00037999"/>
    </source>
</evidence>
<dbReference type="InterPro" id="IPR000653">
    <property type="entry name" value="DegT/StrS_aminotransferase"/>
</dbReference>
<dbReference type="InterPro" id="IPR015421">
    <property type="entry name" value="PyrdxlP-dep_Trfase_major"/>
</dbReference>
<dbReference type="Gene3D" id="3.40.640.10">
    <property type="entry name" value="Type I PLP-dependent aspartate aminotransferase-like (Major domain)"/>
    <property type="match status" value="1"/>
</dbReference>
<gene>
    <name evidence="3" type="primary">pseC</name>
    <name evidence="3" type="ORF">C0V70_01605</name>
</gene>
<dbReference type="GO" id="GO:0030170">
    <property type="term" value="F:pyridoxal phosphate binding"/>
    <property type="evidence" value="ECO:0007669"/>
    <property type="project" value="TreeGrafter"/>
</dbReference>
<evidence type="ECO:0000313" key="4">
    <source>
        <dbReference type="Proteomes" id="UP000235584"/>
    </source>
</evidence>
<dbReference type="EMBL" id="CP025704">
    <property type="protein sequence ID" value="AUN96819.1"/>
    <property type="molecule type" value="Genomic_DNA"/>
</dbReference>
<dbReference type="SUPFAM" id="SSF53383">
    <property type="entry name" value="PLP-dependent transferases"/>
    <property type="match status" value="1"/>
</dbReference>
<dbReference type="RefSeq" id="WP_102242114.1">
    <property type="nucleotide sequence ID" value="NZ_CP025704.1"/>
</dbReference>
<dbReference type="Pfam" id="PF01041">
    <property type="entry name" value="DegT_DnrJ_EryC1"/>
    <property type="match status" value="1"/>
</dbReference>
<dbReference type="GO" id="GO:0000271">
    <property type="term" value="P:polysaccharide biosynthetic process"/>
    <property type="evidence" value="ECO:0007669"/>
    <property type="project" value="TreeGrafter"/>
</dbReference>
<sequence>MKVPYGRQSIEREDIEAVVNVLTSDFLTQGPTVQKFEEEFAKAVGAKYAVAFCNATAALHVGFKVLNKDIKKKVLATPITFAASSNCVLFENGQVEFVDVDPKTFNIDLNKVEEILKKNPGAYQGIIPVDFAGLPVDTEELRKIADRYNLWIMEDACHAIGGGFYDSKNQFIKCGSGVYSELTVFSFHPVKHIATGEGGMVTTNDEKSYKHLLKLRSHGIERNAELFAEPSHGGWYHEMQELGYNYRMSDINAALGLSQLKRLSVNIENRQRIAQKYKEYLQGSPIKRQEYDEKKFLNGYHLFVIQIEKRKELYDFLKENDIYSQVHYLPVYKHPYYQQNGYADTKLAHAESFYSKALSLPMYHGMTDGELEHVLKTLKKYESR</sequence>